<dbReference type="InterPro" id="IPR000868">
    <property type="entry name" value="Isochorismatase-like_dom"/>
</dbReference>
<keyword evidence="2" id="KW-0378">Hydrolase</keyword>
<dbReference type="EC" id="3.3.2.1" evidence="2"/>
<reference evidence="2 3" key="1">
    <citation type="submission" date="2019-02" db="EMBL/GenBank/DDBJ databases">
        <title>Deep-cultivation of Planctomycetes and their phenomic and genomic characterization uncovers novel biology.</title>
        <authorList>
            <person name="Wiegand S."/>
            <person name="Jogler M."/>
            <person name="Boedeker C."/>
            <person name="Pinto D."/>
            <person name="Vollmers J."/>
            <person name="Rivas-Marin E."/>
            <person name="Kohn T."/>
            <person name="Peeters S.H."/>
            <person name="Heuer A."/>
            <person name="Rast P."/>
            <person name="Oberbeckmann S."/>
            <person name="Bunk B."/>
            <person name="Jeske O."/>
            <person name="Meyerdierks A."/>
            <person name="Storesund J.E."/>
            <person name="Kallscheuer N."/>
            <person name="Luecker S."/>
            <person name="Lage O.M."/>
            <person name="Pohl T."/>
            <person name="Merkel B.J."/>
            <person name="Hornburger P."/>
            <person name="Mueller R.-W."/>
            <person name="Bruemmer F."/>
            <person name="Labrenz M."/>
            <person name="Spormann A.M."/>
            <person name="Op Den Camp H."/>
            <person name="Overmann J."/>
            <person name="Amann R."/>
            <person name="Jetten M.S.M."/>
            <person name="Mascher T."/>
            <person name="Medema M.H."/>
            <person name="Devos D.P."/>
            <person name="Kaster A.-K."/>
            <person name="Ovreas L."/>
            <person name="Rohde M."/>
            <person name="Galperin M.Y."/>
            <person name="Jogler C."/>
        </authorList>
    </citation>
    <scope>NUCLEOTIDE SEQUENCE [LARGE SCALE GENOMIC DNA]</scope>
    <source>
        <strain evidence="2 3">KOR42</strain>
    </source>
</reference>
<protein>
    <submittedName>
        <fullName evidence="2">Vibriobactin-specific isochorismatase</fullName>
        <ecNumber evidence="2">3.3.2.1</ecNumber>
    </submittedName>
</protein>
<evidence type="ECO:0000313" key="2">
    <source>
        <dbReference type="EMBL" id="TWT55448.1"/>
    </source>
</evidence>
<dbReference type="InterPro" id="IPR036380">
    <property type="entry name" value="Isochorismatase-like_sf"/>
</dbReference>
<organism evidence="2 3">
    <name type="scientific">Thalassoglobus neptunius</name>
    <dbReference type="NCBI Taxonomy" id="1938619"/>
    <lineage>
        <taxon>Bacteria</taxon>
        <taxon>Pseudomonadati</taxon>
        <taxon>Planctomycetota</taxon>
        <taxon>Planctomycetia</taxon>
        <taxon>Planctomycetales</taxon>
        <taxon>Planctomycetaceae</taxon>
        <taxon>Thalassoglobus</taxon>
    </lineage>
</organism>
<name>A0A5C5WXW9_9PLAN</name>
<dbReference type="GO" id="GO:0008908">
    <property type="term" value="F:isochorismatase activity"/>
    <property type="evidence" value="ECO:0007669"/>
    <property type="project" value="UniProtKB-EC"/>
</dbReference>
<comment type="caution">
    <text evidence="2">The sequence shown here is derived from an EMBL/GenBank/DDBJ whole genome shotgun (WGS) entry which is preliminary data.</text>
</comment>
<dbReference type="Pfam" id="PF00857">
    <property type="entry name" value="Isochorismatase"/>
    <property type="match status" value="1"/>
</dbReference>
<dbReference type="Proteomes" id="UP000317243">
    <property type="component" value="Unassembled WGS sequence"/>
</dbReference>
<feature type="domain" description="Isochorismatase-like" evidence="1">
    <location>
        <begin position="14"/>
        <end position="160"/>
    </location>
</feature>
<dbReference type="Gene3D" id="3.40.50.850">
    <property type="entry name" value="Isochorismatase-like"/>
    <property type="match status" value="1"/>
</dbReference>
<accession>A0A5C5WXW9</accession>
<dbReference type="EMBL" id="SIHI01000004">
    <property type="protein sequence ID" value="TWT55448.1"/>
    <property type="molecule type" value="Genomic_DNA"/>
</dbReference>
<evidence type="ECO:0000313" key="3">
    <source>
        <dbReference type="Proteomes" id="UP000317243"/>
    </source>
</evidence>
<keyword evidence="3" id="KW-1185">Reference proteome</keyword>
<gene>
    <name evidence="2" type="primary">vibB</name>
    <name evidence="2" type="ORF">KOR42_28340</name>
</gene>
<proteinExistence type="predicted"/>
<dbReference type="PANTHER" id="PTHR14119:SF3">
    <property type="entry name" value="ISOCHORISMATASE DOMAIN-CONTAINING PROTEIN 2"/>
    <property type="match status" value="1"/>
</dbReference>
<dbReference type="SUPFAM" id="SSF52499">
    <property type="entry name" value="Isochorismatase-like hydrolases"/>
    <property type="match status" value="1"/>
</dbReference>
<evidence type="ECO:0000259" key="1">
    <source>
        <dbReference type="Pfam" id="PF00857"/>
    </source>
</evidence>
<dbReference type="CDD" id="cd01012">
    <property type="entry name" value="YcaC_related"/>
    <property type="match status" value="1"/>
</dbReference>
<dbReference type="AlphaFoldDB" id="A0A5C5WXW9"/>
<dbReference type="RefSeq" id="WP_197441159.1">
    <property type="nucleotide sequence ID" value="NZ_SIHI01000004.1"/>
</dbReference>
<dbReference type="InterPro" id="IPR050993">
    <property type="entry name" value="Isochorismatase_domain"/>
</dbReference>
<sequence>MRSPQLMDRSTSRLVVVDMQEKLLPVVERHSEILRRTLQLVRAAQILDVPTTATEQYPRGLGGTVAELAEAIPNRPEKLQFSAAECLDGTSETILSEARHQIVLAGIETHVCVLQTALDLSSKGFNVFVVADAVGSRTAEDKSIALKRISDEGIQVVSTEMVLFEWCEVAGTDEFKQISKLVTNRD</sequence>
<dbReference type="PANTHER" id="PTHR14119">
    <property type="entry name" value="HYDROLASE"/>
    <property type="match status" value="1"/>
</dbReference>